<comment type="caution">
    <text evidence="4">The sequence shown here is derived from an EMBL/GenBank/DDBJ whole genome shotgun (WGS) entry which is preliminary data.</text>
</comment>
<dbReference type="Proteomes" id="UP000006034">
    <property type="component" value="Unassembled WGS sequence"/>
</dbReference>
<dbReference type="GO" id="GO:0008168">
    <property type="term" value="F:methyltransferase activity"/>
    <property type="evidence" value="ECO:0007669"/>
    <property type="project" value="UniProtKB-KW"/>
</dbReference>
<dbReference type="STRING" id="563192.HMPREF0179_00033"/>
<dbReference type="GO" id="GO:0032259">
    <property type="term" value="P:methylation"/>
    <property type="evidence" value="ECO:0007669"/>
    <property type="project" value="UniProtKB-KW"/>
</dbReference>
<dbReference type="eggNOG" id="COG5598">
    <property type="taxonomic scope" value="Bacteria"/>
</dbReference>
<dbReference type="HOGENOM" id="CLU_841265_0_0_7"/>
<proteinExistence type="inferred from homology"/>
<comment type="similarity">
    <text evidence="1">Belongs to the trimethylamine methyltransferase family.</text>
</comment>
<evidence type="ECO:0008006" key="6">
    <source>
        <dbReference type="Google" id="ProtNLM"/>
    </source>
</evidence>
<reference evidence="4 5" key="1">
    <citation type="submission" date="2010-10" db="EMBL/GenBank/DDBJ databases">
        <authorList>
            <consortium name="The Broad Institute Genome Sequencing Platform"/>
            <person name="Ward D."/>
            <person name="Earl A."/>
            <person name="Feldgarden M."/>
            <person name="Young S.K."/>
            <person name="Gargeya S."/>
            <person name="Zeng Q."/>
            <person name="Alvarado L."/>
            <person name="Berlin A."/>
            <person name="Bochicchio J."/>
            <person name="Chapman S.B."/>
            <person name="Chen Z."/>
            <person name="Freedman E."/>
            <person name="Gellesch M."/>
            <person name="Goldberg J."/>
            <person name="Griggs A."/>
            <person name="Gujja S."/>
            <person name="Heilman E."/>
            <person name="Heiman D."/>
            <person name="Howarth C."/>
            <person name="Mehta T."/>
            <person name="Neiman D."/>
            <person name="Pearson M."/>
            <person name="Roberts A."/>
            <person name="Saif S."/>
            <person name="Shea T."/>
            <person name="Shenoy N."/>
            <person name="Sisk P."/>
            <person name="Stolte C."/>
            <person name="Sykes S."/>
            <person name="White J."/>
            <person name="Yandava C."/>
            <person name="Allen-Vercoe E."/>
            <person name="Sibley C."/>
            <person name="Ambrose C.E."/>
            <person name="Strauss J."/>
            <person name="Daigneault M."/>
            <person name="Haas B."/>
            <person name="Nusbaum C."/>
            <person name="Birren B."/>
        </authorList>
    </citation>
    <scope>NUCLEOTIDE SEQUENCE [LARGE SCALE GENOMIC DNA]</scope>
    <source>
        <strain evidence="4 5">3_1_6</strain>
    </source>
</reference>
<evidence type="ECO:0000313" key="5">
    <source>
        <dbReference type="Proteomes" id="UP000006034"/>
    </source>
</evidence>
<evidence type="ECO:0000256" key="2">
    <source>
        <dbReference type="ARBA" id="ARBA00022603"/>
    </source>
</evidence>
<reference evidence="4 5" key="2">
    <citation type="submission" date="2013-04" db="EMBL/GenBank/DDBJ databases">
        <title>The Genome Sequence of Bilophila wadsworthia 3_1_6.</title>
        <authorList>
            <consortium name="The Broad Institute Genomics Platform"/>
            <person name="Earl A."/>
            <person name="Ward D."/>
            <person name="Feldgarden M."/>
            <person name="Gevers D."/>
            <person name="Sibley C."/>
            <person name="Strauss J."/>
            <person name="Allen-Vercoe E."/>
            <person name="Walker B."/>
            <person name="Young S."/>
            <person name="Zeng Q."/>
            <person name="Gargeya S."/>
            <person name="Fitzgerald M."/>
            <person name="Haas B."/>
            <person name="Abouelleil A."/>
            <person name="Allen A.W."/>
            <person name="Alvarado L."/>
            <person name="Arachchi H.M."/>
            <person name="Berlin A.M."/>
            <person name="Chapman S.B."/>
            <person name="Gainer-Dewar J."/>
            <person name="Goldberg J."/>
            <person name="Griggs A."/>
            <person name="Gujja S."/>
            <person name="Hansen M."/>
            <person name="Howarth C."/>
            <person name="Imamovic A."/>
            <person name="Ireland A."/>
            <person name="Larimer J."/>
            <person name="McCowan C."/>
            <person name="Murphy C."/>
            <person name="Pearson M."/>
            <person name="Poon T.W."/>
            <person name="Priest M."/>
            <person name="Roberts A."/>
            <person name="Saif S."/>
            <person name="Shea T."/>
            <person name="Sisk P."/>
            <person name="Sykes S."/>
            <person name="Wortman J."/>
            <person name="Nusbaum C."/>
            <person name="Birren B."/>
        </authorList>
    </citation>
    <scope>NUCLEOTIDE SEQUENCE [LARGE SCALE GENOMIC DNA]</scope>
    <source>
        <strain evidence="4 5">3_1_6</strain>
    </source>
</reference>
<dbReference type="AlphaFoldDB" id="E5Y1H4"/>
<dbReference type="InterPro" id="IPR038601">
    <property type="entry name" value="MttB-like_sf"/>
</dbReference>
<protein>
    <recommendedName>
        <fullName evidence="6">Trimethylamine methyltransferase</fullName>
    </recommendedName>
</protein>
<dbReference type="OrthoDB" id="9815793at2"/>
<gene>
    <name evidence="4" type="ORF">HMPREF0179_00033</name>
</gene>
<name>E5Y1H4_BILW3</name>
<sequence length="326" mass="35764">MKRWAHSSLMGGVGVGLNFLREKDCEKIHEASLEVLHDRGAYFDSETAREVLRDHGCWEDADGCTHFPRTLVESALEAVPAEFVHRGRTPDDDIHMAQDQVYASNFGEGIFTHDLETGERRSTVKQDAVDILRVVDSLDNIHIYNRAIGPQDVPSESASMHNAEVAFCYTSKPMHLVSGSPFQTKKMIKMAEIAAGGKEELKRRPRTAFNHTTISPLRISHEACENAMIVAEAGLPNHILVMVQQGATSPISYAGSVAVHNADFLAFNTLLQCVNRGNPTLYGASACVMDMKKGLSLVAAPEVFVLNAAMARMSKYYNIPSYIAGG</sequence>
<evidence type="ECO:0000313" key="4">
    <source>
        <dbReference type="EMBL" id="EFV46146.1"/>
    </source>
</evidence>
<keyword evidence="2" id="KW-0489">Methyltransferase</keyword>
<dbReference type="GO" id="GO:0015948">
    <property type="term" value="P:methanogenesis"/>
    <property type="evidence" value="ECO:0007669"/>
    <property type="project" value="InterPro"/>
</dbReference>
<organism evidence="4 5">
    <name type="scientific">Bilophila wadsworthia (strain 3_1_6)</name>
    <dbReference type="NCBI Taxonomy" id="563192"/>
    <lineage>
        <taxon>Bacteria</taxon>
        <taxon>Pseudomonadati</taxon>
        <taxon>Thermodesulfobacteriota</taxon>
        <taxon>Desulfovibrionia</taxon>
        <taxon>Desulfovibrionales</taxon>
        <taxon>Desulfovibrionaceae</taxon>
        <taxon>Bilophila</taxon>
    </lineage>
</organism>
<dbReference type="InterPro" id="IPR010426">
    <property type="entry name" value="MTTB_MeTrfase"/>
</dbReference>
<accession>E5Y1H4</accession>
<dbReference type="EMBL" id="ADCP02000002">
    <property type="protein sequence ID" value="EFV46146.1"/>
    <property type="molecule type" value="Genomic_DNA"/>
</dbReference>
<dbReference type="Pfam" id="PF06253">
    <property type="entry name" value="MTTB"/>
    <property type="match status" value="1"/>
</dbReference>
<evidence type="ECO:0000256" key="1">
    <source>
        <dbReference type="ARBA" id="ARBA00007137"/>
    </source>
</evidence>
<dbReference type="Gene3D" id="3.20.20.480">
    <property type="entry name" value="Trimethylamine methyltransferase-like"/>
    <property type="match status" value="1"/>
</dbReference>
<keyword evidence="3" id="KW-0808">Transferase</keyword>
<evidence type="ECO:0000256" key="3">
    <source>
        <dbReference type="ARBA" id="ARBA00022679"/>
    </source>
</evidence>
<keyword evidence="5" id="KW-1185">Reference proteome</keyword>